<dbReference type="GO" id="GO:0120010">
    <property type="term" value="P:intermembrane phospholipid transfer"/>
    <property type="evidence" value="ECO:0007669"/>
    <property type="project" value="TreeGrafter"/>
</dbReference>
<evidence type="ECO:0000256" key="2">
    <source>
        <dbReference type="ARBA" id="ARBA00022729"/>
    </source>
</evidence>
<sequence>MNPLPAAPVRLLAGVCLAVLLGACASSPASGELDPEALDTLPRYNRWMFEVNDTLDRAVVKPLAQGYQAVTPQFVDDRVTDFFGNLGDVVVLTNNLLQCKPEAALGDLTRIVFNSTFGLLGLFDVATALSISPKHTEDFGQTLGVWGLGEGGYLVLPLLGPSTWRDTAGLAVDAFNIDPVWEVHNIPLRNSAVALRLVDRRADLLRSERVVEGALLDRYTQVRDAYLERRRSLIHDGNPPPAPRRFEE</sequence>
<dbReference type="PANTHER" id="PTHR30035:SF3">
    <property type="entry name" value="INTERMEMBRANE PHOSPHOLIPID TRANSPORT SYSTEM LIPOPROTEIN MLAA"/>
    <property type="match status" value="1"/>
</dbReference>
<dbReference type="RefSeq" id="WP_132541394.1">
    <property type="nucleotide sequence ID" value="NZ_SLWY01000008.1"/>
</dbReference>
<comment type="caution">
    <text evidence="4">The sequence shown here is derived from an EMBL/GenBank/DDBJ whole genome shotgun (WGS) entry which is preliminary data.</text>
</comment>
<dbReference type="EMBL" id="SLWY01000008">
    <property type="protein sequence ID" value="TCO81468.1"/>
    <property type="molecule type" value="Genomic_DNA"/>
</dbReference>
<dbReference type="Proteomes" id="UP000295765">
    <property type="component" value="Unassembled WGS sequence"/>
</dbReference>
<dbReference type="OrthoDB" id="9785326at2"/>
<keyword evidence="5" id="KW-1185">Reference proteome</keyword>
<proteinExistence type="inferred from homology"/>
<feature type="chain" id="PRO_5020440635" evidence="3">
    <location>
        <begin position="32"/>
        <end position="248"/>
    </location>
</feature>
<protein>
    <submittedName>
        <fullName evidence="4">Phospholipid-binding lipoprotein MlaA</fullName>
    </submittedName>
</protein>
<dbReference type="PANTHER" id="PTHR30035">
    <property type="entry name" value="LIPOPROTEIN VACJ-RELATED"/>
    <property type="match status" value="1"/>
</dbReference>
<comment type="similarity">
    <text evidence="1">Belongs to the MlaA family.</text>
</comment>
<evidence type="ECO:0000256" key="1">
    <source>
        <dbReference type="ARBA" id="ARBA00010634"/>
    </source>
</evidence>
<dbReference type="PRINTS" id="PR01805">
    <property type="entry name" value="VACJLIPOPROT"/>
</dbReference>
<dbReference type="AlphaFoldDB" id="A0A4R2LEY3"/>
<dbReference type="Pfam" id="PF04333">
    <property type="entry name" value="MlaA"/>
    <property type="match status" value="1"/>
</dbReference>
<gene>
    <name evidence="4" type="ORF">EV699_10899</name>
</gene>
<evidence type="ECO:0000313" key="5">
    <source>
        <dbReference type="Proteomes" id="UP000295765"/>
    </source>
</evidence>
<evidence type="ECO:0000313" key="4">
    <source>
        <dbReference type="EMBL" id="TCO81468.1"/>
    </source>
</evidence>
<evidence type="ECO:0000256" key="3">
    <source>
        <dbReference type="SAM" id="SignalP"/>
    </source>
</evidence>
<organism evidence="4 5">
    <name type="scientific">Plasticicumulans lactativorans</name>
    <dbReference type="NCBI Taxonomy" id="1133106"/>
    <lineage>
        <taxon>Bacteria</taxon>
        <taxon>Pseudomonadati</taxon>
        <taxon>Pseudomonadota</taxon>
        <taxon>Gammaproteobacteria</taxon>
        <taxon>Candidatus Competibacteraceae</taxon>
        <taxon>Plasticicumulans</taxon>
    </lineage>
</organism>
<keyword evidence="2 3" id="KW-0732">Signal</keyword>
<dbReference type="InterPro" id="IPR007428">
    <property type="entry name" value="MlaA"/>
</dbReference>
<reference evidence="4 5" key="1">
    <citation type="submission" date="2019-03" db="EMBL/GenBank/DDBJ databases">
        <title>Genomic Encyclopedia of Type Strains, Phase IV (KMG-IV): sequencing the most valuable type-strain genomes for metagenomic binning, comparative biology and taxonomic classification.</title>
        <authorList>
            <person name="Goeker M."/>
        </authorList>
    </citation>
    <scope>NUCLEOTIDE SEQUENCE [LARGE SCALE GENOMIC DNA]</scope>
    <source>
        <strain evidence="4 5">DSM 25287</strain>
    </source>
</reference>
<name>A0A4R2LEY3_9GAMM</name>
<dbReference type="GO" id="GO:0016020">
    <property type="term" value="C:membrane"/>
    <property type="evidence" value="ECO:0007669"/>
    <property type="project" value="InterPro"/>
</dbReference>
<keyword evidence="4" id="KW-0449">Lipoprotein</keyword>
<accession>A0A4R2LEY3</accession>
<feature type="signal peptide" evidence="3">
    <location>
        <begin position="1"/>
        <end position="31"/>
    </location>
</feature>